<organism evidence="2 3">
    <name type="scientific">Phycisphaera mikurensis (strain NBRC 102666 / KCTC 22515 / FYK2301M01)</name>
    <dbReference type="NCBI Taxonomy" id="1142394"/>
    <lineage>
        <taxon>Bacteria</taxon>
        <taxon>Pseudomonadati</taxon>
        <taxon>Planctomycetota</taxon>
        <taxon>Phycisphaerae</taxon>
        <taxon>Phycisphaerales</taxon>
        <taxon>Phycisphaeraceae</taxon>
        <taxon>Phycisphaera</taxon>
    </lineage>
</organism>
<reference evidence="2 3" key="1">
    <citation type="submission" date="2012-02" db="EMBL/GenBank/DDBJ databases">
        <title>Complete genome sequence of Phycisphaera mikurensis NBRC 102666.</title>
        <authorList>
            <person name="Ankai A."/>
            <person name="Hosoyama A."/>
            <person name="Terui Y."/>
            <person name="Sekine M."/>
            <person name="Fukai R."/>
            <person name="Kato Y."/>
            <person name="Nakamura S."/>
            <person name="Yamada-Narita S."/>
            <person name="Kawakoshi A."/>
            <person name="Fukunaga Y."/>
            <person name="Yamazaki S."/>
            <person name="Fujita N."/>
        </authorList>
    </citation>
    <scope>NUCLEOTIDE SEQUENCE [LARGE SCALE GENOMIC DNA]</scope>
    <source>
        <strain evidence="3">NBRC 102666 / KCTC 22515 / FYK2301M01</strain>
    </source>
</reference>
<dbReference type="RefSeq" id="WP_014437231.1">
    <property type="nucleotide sequence ID" value="NC_017080.1"/>
</dbReference>
<dbReference type="EMBL" id="AP012338">
    <property type="protein sequence ID" value="BAM04013.1"/>
    <property type="molecule type" value="Genomic_DNA"/>
</dbReference>
<proteinExistence type="predicted"/>
<sequence>MPSLDRSVRVGFRRAEDVSIRGTPAARLGFMDGRAIASDGLFLTLEMEDATRGVPLASIAPVEEPPAEARADEMPADDIPKFEHRAGEGSD</sequence>
<protein>
    <submittedName>
        <fullName evidence="2">Uncharacterized protein</fullName>
    </submittedName>
</protein>
<dbReference type="HOGENOM" id="CLU_2424383_0_0_0"/>
<dbReference type="AlphaFoldDB" id="I0IFH5"/>
<dbReference type="Proteomes" id="UP000007881">
    <property type="component" value="Chromosome"/>
</dbReference>
<keyword evidence="3" id="KW-1185">Reference proteome</keyword>
<evidence type="ECO:0000313" key="2">
    <source>
        <dbReference type="EMBL" id="BAM04013.1"/>
    </source>
</evidence>
<evidence type="ECO:0000256" key="1">
    <source>
        <dbReference type="SAM" id="MobiDB-lite"/>
    </source>
</evidence>
<evidence type="ECO:0000313" key="3">
    <source>
        <dbReference type="Proteomes" id="UP000007881"/>
    </source>
</evidence>
<gene>
    <name evidence="2" type="ordered locus">PSMK_18540</name>
</gene>
<feature type="region of interest" description="Disordered" evidence="1">
    <location>
        <begin position="64"/>
        <end position="91"/>
    </location>
</feature>
<name>I0IFH5_PHYMF</name>
<accession>I0IFH5</accession>
<feature type="compositionally biased region" description="Basic and acidic residues" evidence="1">
    <location>
        <begin position="67"/>
        <end position="91"/>
    </location>
</feature>
<dbReference type="KEGG" id="phm:PSMK_18540"/>